<proteinExistence type="predicted"/>
<organism evidence="2 3">
    <name type="scientific">Hibiscus sabdariffa</name>
    <name type="common">roselle</name>
    <dbReference type="NCBI Taxonomy" id="183260"/>
    <lineage>
        <taxon>Eukaryota</taxon>
        <taxon>Viridiplantae</taxon>
        <taxon>Streptophyta</taxon>
        <taxon>Embryophyta</taxon>
        <taxon>Tracheophyta</taxon>
        <taxon>Spermatophyta</taxon>
        <taxon>Magnoliopsida</taxon>
        <taxon>eudicotyledons</taxon>
        <taxon>Gunneridae</taxon>
        <taxon>Pentapetalae</taxon>
        <taxon>rosids</taxon>
        <taxon>malvids</taxon>
        <taxon>Malvales</taxon>
        <taxon>Malvaceae</taxon>
        <taxon>Malvoideae</taxon>
        <taxon>Hibiscus</taxon>
    </lineage>
</organism>
<gene>
    <name evidence="2" type="ORF">V6N11_037833</name>
</gene>
<dbReference type="EMBL" id="JBBPBN010000404">
    <property type="protein sequence ID" value="KAK8487258.1"/>
    <property type="molecule type" value="Genomic_DNA"/>
</dbReference>
<keyword evidence="3" id="KW-1185">Reference proteome</keyword>
<name>A0ABR2A2U2_9ROSI</name>
<reference evidence="2 3" key="1">
    <citation type="journal article" date="2024" name="G3 (Bethesda)">
        <title>Genome assembly of Hibiscus sabdariffa L. provides insights into metabolisms of medicinal natural products.</title>
        <authorList>
            <person name="Kim T."/>
        </authorList>
    </citation>
    <scope>NUCLEOTIDE SEQUENCE [LARGE SCALE GENOMIC DNA]</scope>
    <source>
        <strain evidence="2">TK-2024</strain>
        <tissue evidence="2">Old leaves</tissue>
    </source>
</reference>
<feature type="region of interest" description="Disordered" evidence="1">
    <location>
        <begin position="1"/>
        <end position="29"/>
    </location>
</feature>
<evidence type="ECO:0000313" key="2">
    <source>
        <dbReference type="EMBL" id="KAK8487258.1"/>
    </source>
</evidence>
<dbReference type="Proteomes" id="UP001396334">
    <property type="component" value="Unassembled WGS sequence"/>
</dbReference>
<feature type="compositionally biased region" description="Basic and acidic residues" evidence="1">
    <location>
        <begin position="18"/>
        <end position="29"/>
    </location>
</feature>
<comment type="caution">
    <text evidence="2">The sequence shown here is derived from an EMBL/GenBank/DDBJ whole genome shotgun (WGS) entry which is preliminary data.</text>
</comment>
<protein>
    <submittedName>
        <fullName evidence="2">Uncharacterized protein</fullName>
    </submittedName>
</protein>
<evidence type="ECO:0000313" key="3">
    <source>
        <dbReference type="Proteomes" id="UP001396334"/>
    </source>
</evidence>
<accession>A0ABR2A2U2</accession>
<evidence type="ECO:0000256" key="1">
    <source>
        <dbReference type="SAM" id="MobiDB-lite"/>
    </source>
</evidence>
<sequence>MTGDGRTVVVQRANSARSMDRRVARSTDEVRVAPTGRVHCTGERGHRAWKLRGSADVSDPAAKTKKLD</sequence>